<dbReference type="SUPFAM" id="SSF47473">
    <property type="entry name" value="EF-hand"/>
    <property type="match status" value="2"/>
</dbReference>
<dbReference type="PANTHER" id="PTHR12266">
    <property type="entry name" value="NA+/CA2+ K+ INDEPENDENT EXCHANGER"/>
    <property type="match status" value="1"/>
</dbReference>
<accession>A0A914GXH0</accession>
<dbReference type="Gene3D" id="1.20.1420.30">
    <property type="entry name" value="NCX, central ion-binding region"/>
    <property type="match status" value="2"/>
</dbReference>
<dbReference type="PANTHER" id="PTHR12266:SF0">
    <property type="entry name" value="MITOCHONDRIAL SODIUM_CALCIUM EXCHANGER PROTEIN"/>
    <property type="match status" value="1"/>
</dbReference>
<evidence type="ECO:0000256" key="2">
    <source>
        <dbReference type="ARBA" id="ARBA00022448"/>
    </source>
</evidence>
<feature type="domain" description="Sodium/calcium exchanger membrane region" evidence="11">
    <location>
        <begin position="962"/>
        <end position="1109"/>
    </location>
</feature>
<dbReference type="WBParaSite" id="Gr19_v10_g12102.t3">
    <property type="protein sequence ID" value="Gr19_v10_g12102.t3"/>
    <property type="gene ID" value="Gr19_v10_g12102"/>
</dbReference>
<dbReference type="Proteomes" id="UP000887572">
    <property type="component" value="Unplaced"/>
</dbReference>
<reference evidence="13" key="1">
    <citation type="submission" date="2022-11" db="UniProtKB">
        <authorList>
            <consortium name="WormBaseParasite"/>
        </authorList>
    </citation>
    <scope>IDENTIFICATION</scope>
</reference>
<feature type="transmembrane region" description="Helical" evidence="10">
    <location>
        <begin position="926"/>
        <end position="947"/>
    </location>
</feature>
<keyword evidence="2" id="KW-0813">Transport</keyword>
<dbReference type="Pfam" id="PF01699">
    <property type="entry name" value="Na_Ca_ex"/>
    <property type="match status" value="2"/>
</dbReference>
<comment type="subcellular location">
    <subcellularLocation>
        <location evidence="1">Membrane</location>
        <topology evidence="1">Multi-pass membrane protein</topology>
    </subcellularLocation>
</comment>
<name>A0A914GXH0_GLORO</name>
<feature type="region of interest" description="Disordered" evidence="9">
    <location>
        <begin position="803"/>
        <end position="830"/>
    </location>
</feature>
<feature type="transmembrane region" description="Helical" evidence="10">
    <location>
        <begin position="959"/>
        <end position="976"/>
    </location>
</feature>
<keyword evidence="3" id="KW-0050">Antiport</keyword>
<organism evidence="12 13">
    <name type="scientific">Globodera rostochiensis</name>
    <name type="common">Golden nematode worm</name>
    <name type="synonym">Heterodera rostochiensis</name>
    <dbReference type="NCBI Taxonomy" id="31243"/>
    <lineage>
        <taxon>Eukaryota</taxon>
        <taxon>Metazoa</taxon>
        <taxon>Ecdysozoa</taxon>
        <taxon>Nematoda</taxon>
        <taxon>Chromadorea</taxon>
        <taxon>Rhabditida</taxon>
        <taxon>Tylenchina</taxon>
        <taxon>Tylenchomorpha</taxon>
        <taxon>Tylenchoidea</taxon>
        <taxon>Heteroderidae</taxon>
        <taxon>Heteroderinae</taxon>
        <taxon>Globodera</taxon>
    </lineage>
</organism>
<dbReference type="GO" id="GO:0016020">
    <property type="term" value="C:membrane"/>
    <property type="evidence" value="ECO:0007669"/>
    <property type="project" value="UniProtKB-SubCell"/>
</dbReference>
<sequence>MAAIGPIKSAENDDSSDEHFKLPRRLKRFRKFASVEFDGEIFMTPQDFLDSLTLDEPSERVFRTVLSEHQVRKMVGLTPPLRKGTHKMFRALGDNGIISYAEYLFLITLLTKSHDSFNVAFLMFDEDDNFQIDKEEFFKIQFLITSGARPSATGVSREVFDQNGNECVVNSDFASPFVPVGGFFQSLTDEKQRHFPSPFVSVTFEHLISSNVAFIRTRAERLKKDSSRNSKLAIYPAIMEEATEAMRKRETTITIHLFGRRGQNTLSFDEFQSFYHRLQREIIEIEFKEFSRGKDRISTVDFARLVLRYSLLHREEQSPYIRRAYERSEYNEEGITLQQFEQFSMFLNNLEDFSKAVRLYSLADIPVSQSEFIRAVKCSTGFSLDSGLVSVLYKIFDANADDKLSYREFIAVMSDRLSRGHKTQRTEQRKLHSDLATVLGQMPRDHQQGAGSACRPEDFARLGFSSICHYVQNHSEACDGGGYLHWTEYALCSSSSSSSSSEGGGSLSHVLVLFCSVLFFLLLFIHLSITADSFCKNIAAIVDLHGISQNIAGVTFMAFGNGASDIFSSIASVISAKRPRADLAISELLGGGIFVTTCVIALIAFSRPFHLMRRPILRDIFFYLLALALLVFVSYSSHTMQLWHPCAFLLLYLVYAAFVVLSNLFRQQMRPLERRRRMRKTIGRFSLLVPPRTSKVAPIADEKGPKGMELDERAIAGGEGKQKAGRFIVTPQSMQIEASVGRRDSSPPFPSRMIAVIALPTGVLIVPTQLNQRQNQSQNDAESSAKAFLEAGRFFAKEELDELSGDEGTEEFTPAEGGNTPSSPSCTPSSIDGCRVNESVGNWAEARRLVSEFCSLDGHRLRRSAWPTQLFLIARIPSLLLLRLTIPSATRCWSKPISTIHAFMAPLVFCATFQCLKRPLPGFPSFVVGELALLLSVLLALFVLFCTQMHREPPCYKRCAAYIGFGISIAWIYATASEVMNVVLMFGTISGIPHQILGLTAIAWANSIGDLIADITVARQGMSRMAFSAAIGAPLFNLMVGFGTTFMIAELQGKVVIIEPDPVALVMFVFLTLSLLSTLLLLLFQKFFVRRLHGFVLVALYAAFLVVAIMASQRTLFVSSSSAD</sequence>
<evidence type="ECO:0000256" key="5">
    <source>
        <dbReference type="ARBA" id="ARBA00022692"/>
    </source>
</evidence>
<keyword evidence="7 10" id="KW-1133">Transmembrane helix</keyword>
<feature type="transmembrane region" description="Helical" evidence="10">
    <location>
        <begin position="616"/>
        <end position="636"/>
    </location>
</feature>
<keyword evidence="6" id="KW-0106">Calcium</keyword>
<protein>
    <submittedName>
        <fullName evidence="13">Sodium/calcium exchanger membrane region domain-containing protein</fullName>
    </submittedName>
</protein>
<keyword evidence="4" id="KW-0406">Ion transport</keyword>
<feature type="transmembrane region" description="Helical" evidence="10">
    <location>
        <begin position="583"/>
        <end position="604"/>
    </location>
</feature>
<feature type="transmembrane region" description="Helical" evidence="10">
    <location>
        <begin position="1063"/>
        <end position="1083"/>
    </location>
</feature>
<keyword evidence="8 10" id="KW-0472">Membrane</keyword>
<evidence type="ECO:0000256" key="8">
    <source>
        <dbReference type="ARBA" id="ARBA00023136"/>
    </source>
</evidence>
<dbReference type="PROSITE" id="PS00018">
    <property type="entry name" value="EF_HAND_1"/>
    <property type="match status" value="1"/>
</dbReference>
<evidence type="ECO:0000259" key="11">
    <source>
        <dbReference type="Pfam" id="PF01699"/>
    </source>
</evidence>
<evidence type="ECO:0000256" key="9">
    <source>
        <dbReference type="SAM" id="MobiDB-lite"/>
    </source>
</evidence>
<evidence type="ECO:0000256" key="6">
    <source>
        <dbReference type="ARBA" id="ARBA00022837"/>
    </source>
</evidence>
<dbReference type="GO" id="GO:0006874">
    <property type="term" value="P:intracellular calcium ion homeostasis"/>
    <property type="evidence" value="ECO:0007669"/>
    <property type="project" value="TreeGrafter"/>
</dbReference>
<dbReference type="InterPro" id="IPR004837">
    <property type="entry name" value="NaCa_Exmemb"/>
</dbReference>
<feature type="transmembrane region" description="Helical" evidence="10">
    <location>
        <begin position="982"/>
        <end position="1005"/>
    </location>
</feature>
<dbReference type="InterPro" id="IPR011992">
    <property type="entry name" value="EF-hand-dom_pair"/>
</dbReference>
<feature type="domain" description="Sodium/calcium exchanger membrane region" evidence="11">
    <location>
        <begin position="516"/>
        <end position="660"/>
    </location>
</feature>
<dbReference type="Gene3D" id="1.10.238.10">
    <property type="entry name" value="EF-hand"/>
    <property type="match status" value="1"/>
</dbReference>
<feature type="transmembrane region" description="Helical" evidence="10">
    <location>
        <begin position="642"/>
        <end position="665"/>
    </location>
</feature>
<keyword evidence="5 10" id="KW-0812">Transmembrane</keyword>
<dbReference type="AlphaFoldDB" id="A0A914GXH0"/>
<proteinExistence type="predicted"/>
<dbReference type="InterPro" id="IPR051359">
    <property type="entry name" value="CaCA_antiporter"/>
</dbReference>
<feature type="compositionally biased region" description="Low complexity" evidence="9">
    <location>
        <begin position="820"/>
        <end position="830"/>
    </location>
</feature>
<evidence type="ECO:0000256" key="1">
    <source>
        <dbReference type="ARBA" id="ARBA00004141"/>
    </source>
</evidence>
<evidence type="ECO:0000313" key="12">
    <source>
        <dbReference type="Proteomes" id="UP000887572"/>
    </source>
</evidence>
<keyword evidence="4" id="KW-0109">Calcium transport</keyword>
<evidence type="ECO:0000256" key="10">
    <source>
        <dbReference type="SAM" id="Phobius"/>
    </source>
</evidence>
<evidence type="ECO:0000256" key="3">
    <source>
        <dbReference type="ARBA" id="ARBA00022449"/>
    </source>
</evidence>
<dbReference type="InterPro" id="IPR018247">
    <property type="entry name" value="EF_Hand_1_Ca_BS"/>
</dbReference>
<dbReference type="InterPro" id="IPR044880">
    <property type="entry name" value="NCX_ion-bd_dom_sf"/>
</dbReference>
<keyword evidence="12" id="KW-1185">Reference proteome</keyword>
<feature type="transmembrane region" description="Helical" evidence="10">
    <location>
        <begin position="507"/>
        <end position="529"/>
    </location>
</feature>
<evidence type="ECO:0000313" key="13">
    <source>
        <dbReference type="WBParaSite" id="Gr19_v10_g12102.t3"/>
    </source>
</evidence>
<evidence type="ECO:0000256" key="4">
    <source>
        <dbReference type="ARBA" id="ARBA00022568"/>
    </source>
</evidence>
<feature type="transmembrane region" description="Helical" evidence="10">
    <location>
        <begin position="1026"/>
        <end position="1048"/>
    </location>
</feature>
<dbReference type="GO" id="GO:0005432">
    <property type="term" value="F:calcium:sodium antiporter activity"/>
    <property type="evidence" value="ECO:0007669"/>
    <property type="project" value="TreeGrafter"/>
</dbReference>
<feature type="transmembrane region" description="Helical" evidence="10">
    <location>
        <begin position="1095"/>
        <end position="1112"/>
    </location>
</feature>
<evidence type="ECO:0000256" key="7">
    <source>
        <dbReference type="ARBA" id="ARBA00022989"/>
    </source>
</evidence>